<keyword evidence="3" id="KW-0540">Nuclease</keyword>
<evidence type="ECO:0000256" key="6">
    <source>
        <dbReference type="ARBA" id="ARBA00023136"/>
    </source>
</evidence>
<dbReference type="CDD" id="cd00606">
    <property type="entry name" value="fungal_RNase"/>
    <property type="match status" value="1"/>
</dbReference>
<keyword evidence="2 7" id="KW-0812">Transmembrane</keyword>
<dbReference type="SUPFAM" id="SSF53933">
    <property type="entry name" value="Microbial ribonucleases"/>
    <property type="match status" value="1"/>
</dbReference>
<evidence type="ECO:0000256" key="3">
    <source>
        <dbReference type="ARBA" id="ARBA00022722"/>
    </source>
</evidence>
<dbReference type="InterPro" id="IPR016191">
    <property type="entry name" value="Ribonuclease/ribotoxin"/>
</dbReference>
<comment type="subcellular location">
    <subcellularLocation>
        <location evidence="1">Membrane</location>
        <topology evidence="1">Multi-pass membrane protein</topology>
    </subcellularLocation>
</comment>
<dbReference type="InterPro" id="IPR004841">
    <property type="entry name" value="AA-permease/SLC12A_dom"/>
</dbReference>
<evidence type="ECO:0000256" key="4">
    <source>
        <dbReference type="ARBA" id="ARBA00022801"/>
    </source>
</evidence>
<proteinExistence type="predicted"/>
<comment type="caution">
    <text evidence="9">The sequence shown here is derived from an EMBL/GenBank/DDBJ whole genome shotgun (WGS) entry which is preliminary data.</text>
</comment>
<feature type="transmembrane region" description="Helical" evidence="7">
    <location>
        <begin position="226"/>
        <end position="245"/>
    </location>
</feature>
<feature type="transmembrane region" description="Helical" evidence="7">
    <location>
        <begin position="51"/>
        <end position="70"/>
    </location>
</feature>
<evidence type="ECO:0000313" key="10">
    <source>
        <dbReference type="Proteomes" id="UP000319663"/>
    </source>
</evidence>
<feature type="domain" description="Amino acid permease/ SLC12A" evidence="8">
    <location>
        <begin position="88"/>
        <end position="171"/>
    </location>
</feature>
<evidence type="ECO:0000256" key="7">
    <source>
        <dbReference type="SAM" id="Phobius"/>
    </source>
</evidence>
<organism evidence="9 10">
    <name type="scientific">Monascus purpureus</name>
    <name type="common">Red mold</name>
    <name type="synonym">Monascus anka</name>
    <dbReference type="NCBI Taxonomy" id="5098"/>
    <lineage>
        <taxon>Eukaryota</taxon>
        <taxon>Fungi</taxon>
        <taxon>Dikarya</taxon>
        <taxon>Ascomycota</taxon>
        <taxon>Pezizomycotina</taxon>
        <taxon>Eurotiomycetes</taxon>
        <taxon>Eurotiomycetidae</taxon>
        <taxon>Eurotiales</taxon>
        <taxon>Aspergillaceae</taxon>
        <taxon>Monascus</taxon>
    </lineage>
</organism>
<dbReference type="GO" id="GO:0016787">
    <property type="term" value="F:hydrolase activity"/>
    <property type="evidence" value="ECO:0007669"/>
    <property type="project" value="UniProtKB-KW"/>
</dbReference>
<evidence type="ECO:0000259" key="8">
    <source>
        <dbReference type="Pfam" id="PF00324"/>
    </source>
</evidence>
<dbReference type="PANTHER" id="PTHR43341">
    <property type="entry name" value="AMINO ACID PERMEASE"/>
    <property type="match status" value="1"/>
</dbReference>
<dbReference type="PANTHER" id="PTHR43341:SF26">
    <property type="entry name" value="GENERAL AMINO ACID PERMEASE AGP3"/>
    <property type="match status" value="1"/>
</dbReference>
<dbReference type="EMBL" id="VIFY01000052">
    <property type="protein sequence ID" value="TQB73032.1"/>
    <property type="molecule type" value="Genomic_DNA"/>
</dbReference>
<dbReference type="InterPro" id="IPR050524">
    <property type="entry name" value="APC_YAT"/>
</dbReference>
<evidence type="ECO:0000313" key="9">
    <source>
        <dbReference type="EMBL" id="TQB73032.1"/>
    </source>
</evidence>
<dbReference type="STRING" id="5098.A0A507QV62"/>
<dbReference type="Gene3D" id="3.10.450.30">
    <property type="entry name" value="Microbial ribonucleases"/>
    <property type="match status" value="1"/>
</dbReference>
<dbReference type="GO" id="GO:0004521">
    <property type="term" value="F:RNA endonuclease activity"/>
    <property type="evidence" value="ECO:0007669"/>
    <property type="project" value="InterPro"/>
</dbReference>
<name>A0A507QV62_MONPU</name>
<protein>
    <recommendedName>
        <fullName evidence="8">Amino acid permease/ SLC12A domain-containing protein</fullName>
    </recommendedName>
</protein>
<dbReference type="GO" id="GO:0015171">
    <property type="term" value="F:amino acid transmembrane transporter activity"/>
    <property type="evidence" value="ECO:0007669"/>
    <property type="project" value="TreeGrafter"/>
</dbReference>
<dbReference type="Gene3D" id="1.20.1740.10">
    <property type="entry name" value="Amino acid/polyamine transporter I"/>
    <property type="match status" value="1"/>
</dbReference>
<dbReference type="GO" id="GO:0016020">
    <property type="term" value="C:membrane"/>
    <property type="evidence" value="ECO:0007669"/>
    <property type="project" value="UniProtKB-SubCell"/>
</dbReference>
<evidence type="ECO:0000256" key="2">
    <source>
        <dbReference type="ARBA" id="ARBA00022692"/>
    </source>
</evidence>
<gene>
    <name evidence="9" type="ORF">MPDQ_006282</name>
</gene>
<feature type="transmembrane region" description="Helical" evidence="7">
    <location>
        <begin position="142"/>
        <end position="163"/>
    </location>
</feature>
<feature type="transmembrane region" description="Helical" evidence="7">
    <location>
        <begin position="289"/>
        <end position="306"/>
    </location>
</feature>
<dbReference type="Pfam" id="PF00545">
    <property type="entry name" value="Ribonuclease"/>
    <property type="match status" value="1"/>
</dbReference>
<keyword evidence="5 7" id="KW-1133">Transmembrane helix</keyword>
<dbReference type="InterPro" id="IPR000026">
    <property type="entry name" value="N1-like"/>
</dbReference>
<keyword evidence="10" id="KW-1185">Reference proteome</keyword>
<dbReference type="GO" id="GO:0003723">
    <property type="term" value="F:RNA binding"/>
    <property type="evidence" value="ECO:0007669"/>
    <property type="project" value="InterPro"/>
</dbReference>
<reference evidence="9 10" key="1">
    <citation type="submission" date="2019-06" db="EMBL/GenBank/DDBJ databases">
        <title>Wine fermentation using esterase from Monascus purpureus.</title>
        <authorList>
            <person name="Geng C."/>
            <person name="Zhang Y."/>
        </authorList>
    </citation>
    <scope>NUCLEOTIDE SEQUENCE [LARGE SCALE GENOMIC DNA]</scope>
    <source>
        <strain evidence="9">HQ1</strain>
    </source>
</reference>
<evidence type="ECO:0000256" key="1">
    <source>
        <dbReference type="ARBA" id="ARBA00004141"/>
    </source>
</evidence>
<dbReference type="Proteomes" id="UP000319663">
    <property type="component" value="Unassembled WGS sequence"/>
</dbReference>
<sequence length="415" mass="46159">MQFYACNQTTAKRLRLRASQEASQYDADSVEAADPLSAPLKRKLKSRNLKMIVIGGIIGPGLLVGSGSALHSGGPAGNLRERYPRSLPVTGSFTEYAERFLADSLAFALGWAYWYLWVTVLANEYNSISLVIGHWTETVPQWTWILICWVLLLCLSSLGVMAYGEMEFWLSFDCAYRLLHSCHLHYVCGHRTGPDWNSDIGIMRVQFSFDDRTDRWWDTSRSAARLINALIASTISAGNGSLYVASRSLLFMVRSGKALHFIVEEDIFLQSHSPRKPSNRTTTQIKMKFYLLLALATLTIAAPPPLEGASKRACDYTCGSVCYTSSAVSAAQEQGYNYYSEGEQVGRDNYPHKYNDYEGFDFPVSAPYYEFPIMRNGDLYDGGSPGADRVIFNENDELAGVITHSGADGDSFVSC</sequence>
<keyword evidence="6 7" id="KW-0472">Membrane</keyword>
<keyword evidence="4" id="KW-0378">Hydrolase</keyword>
<dbReference type="AlphaFoldDB" id="A0A507QV62"/>
<accession>A0A507QV62</accession>
<evidence type="ECO:0000256" key="5">
    <source>
        <dbReference type="ARBA" id="ARBA00022989"/>
    </source>
</evidence>
<dbReference type="Pfam" id="PF00324">
    <property type="entry name" value="AA_permease"/>
    <property type="match status" value="1"/>
</dbReference>
<feature type="transmembrane region" description="Helical" evidence="7">
    <location>
        <begin position="100"/>
        <end position="122"/>
    </location>
</feature>